<feature type="modified residue" description="4-aspartylphosphate" evidence="7">
    <location>
        <position position="1105"/>
    </location>
</feature>
<gene>
    <name evidence="11" type="ORF">NG821_10780</name>
</gene>
<dbReference type="PRINTS" id="PR00344">
    <property type="entry name" value="BCTRLSENSOR"/>
</dbReference>
<name>A0ABT1BZ12_9BACT</name>
<dbReference type="SUPFAM" id="SSF63829">
    <property type="entry name" value="Calcium-dependent phosphotriesterase"/>
    <property type="match status" value="3"/>
</dbReference>
<organism evidence="11 12">
    <name type="scientific">Segatella cerevisiae</name>
    <dbReference type="NCBI Taxonomy" id="2053716"/>
    <lineage>
        <taxon>Bacteria</taxon>
        <taxon>Pseudomonadati</taxon>
        <taxon>Bacteroidota</taxon>
        <taxon>Bacteroidia</taxon>
        <taxon>Bacteroidales</taxon>
        <taxon>Prevotellaceae</taxon>
        <taxon>Segatella</taxon>
    </lineage>
</organism>
<dbReference type="InterPro" id="IPR009057">
    <property type="entry name" value="Homeodomain-like_sf"/>
</dbReference>
<feature type="domain" description="Response regulatory" evidence="10">
    <location>
        <begin position="1057"/>
        <end position="1172"/>
    </location>
</feature>
<dbReference type="CDD" id="cd00146">
    <property type="entry name" value="PKD"/>
    <property type="match status" value="1"/>
</dbReference>
<evidence type="ECO:0000256" key="1">
    <source>
        <dbReference type="ARBA" id="ARBA00000085"/>
    </source>
</evidence>
<evidence type="ECO:0000259" key="10">
    <source>
        <dbReference type="PROSITE" id="PS50110"/>
    </source>
</evidence>
<keyword evidence="4" id="KW-0805">Transcription regulation</keyword>
<evidence type="ECO:0000256" key="3">
    <source>
        <dbReference type="ARBA" id="ARBA00022553"/>
    </source>
</evidence>
<dbReference type="SMART" id="SM00448">
    <property type="entry name" value="REC"/>
    <property type="match status" value="1"/>
</dbReference>
<dbReference type="InterPro" id="IPR011123">
    <property type="entry name" value="Y_Y_Y"/>
</dbReference>
<accession>A0ABT1BZ12</accession>
<dbReference type="PROSITE" id="PS01124">
    <property type="entry name" value="HTH_ARAC_FAMILY_2"/>
    <property type="match status" value="1"/>
</dbReference>
<dbReference type="Gene3D" id="1.10.10.60">
    <property type="entry name" value="Homeodomain-like"/>
    <property type="match status" value="1"/>
</dbReference>
<sequence>MSAFSYGAEFFDFRYRTITIADGLRYNTVRHLAQDHRGFIWMGTDNGLCRYDGYEVEYYPILETGSDQYISALFPLSDGMLVGTAHGAFYFDYSTEKFSRFVPQIKSEISSIAKDQDGNIWLSTIGQGVFRYHVKSQDLSHFAFKFSKNCVTQVFIDSDNQVWAIAKYGLSAVSKFNKARNCFQLRQFSAGINTSDARIIQAHNGEFWLGTWNDGLYRMTDGRLIHVLDPALTGVGKHIHTLVEMPDDKMYLGCDEGVIVYDEKTGKWNKLDFQGDHLNFIDGKFVYSILRDREGGIWIGTFYGGVVYISPIGKRFASYTNGQDGFRGSVVSHFCEDDFGHVWIASDDGGLTCLEEKTGKLIAYAGQTLLSSYNVHALCIDGSDLWIGTYSNGIIRMNLISGKMQRYNERNGFDSKSCYAIYKDHFGRLWFSTMEYGILTYDRQTDCFRKVYKTAALVLDIDDDNRGNLWFSSQGAGLYRYNYMTRSWSNYRNSKSVFSIPSDQVNCLCVGDKGRLWIGSSGGLCYYNPTKDNFRRLALAQEGSDVSGIVYDQGVLWLATTHGILRYERGEALHFFNRYDGLSCEVFRPNAELKTSDGRIFFGGINGFTAFYPYQIRVNKMDPAVFITGLEVYNQPQKAGSKLLPKAIGYINQLDLRYSDKMFSLSFASLSYCSPEKNQYAYKLEGFDKDWNNVGNCRHATYTNLPSGTYTFRVRATNNDGVWSPHEASLTIVVHPPFWWTLPAKILYLAAVLYLVYAYTHFRLKRVEIRHQEEMRTLDNRKNIEIREAHLKFFTMIAHEIRTPVTLIIGPLEQLMTHQKSDVSSAAKQDPHTISALEVIDRNAHRLLYLVNQLLDFSKEQRQSFLVHFKSQDIGAILRSVVIQFQPFFRQKGIRFHVDYPPGHFSAVVDSEGITKVVSNLLMNALKYTRDAIDMSIIVADDRQSFQLVVSDNGVGISKSEQAKVFNAFYQVQSNNPGTGIGLAIVKSIVDLHHGQVQLDSELNKGTKFTITFPVNQKGIAVAHPSAPTCGEVGGKLKTVQDVPTAIIALSDSEKSSVLIVEDDEDMRDFLTSNFRNNYIVYTASNGIEGINVLLHHTVTLIVSDWMMPGMDGVAFCRHVRADQNTSHIPFIMLTAKTDDESKTESMNCGADAYIEKPFSVKYLNACIGNLISMRKLLMKKFSDTPTEPITHIARTPLDNDFLLRMNHLIEDNIDNADLSVNFIAEKMNISRSSLFAKIKSLADVTPNEMIQIVRLRRAAQLLKEGNYRINEVCFMVGFSSPSYFAKCFQKQFGVKPTDYR</sequence>
<dbReference type="Proteomes" id="UP001204015">
    <property type="component" value="Unassembled WGS sequence"/>
</dbReference>
<evidence type="ECO:0000256" key="2">
    <source>
        <dbReference type="ARBA" id="ARBA00012438"/>
    </source>
</evidence>
<dbReference type="SMART" id="SM00387">
    <property type="entry name" value="HATPase_c"/>
    <property type="match status" value="1"/>
</dbReference>
<proteinExistence type="predicted"/>
<evidence type="ECO:0000256" key="4">
    <source>
        <dbReference type="ARBA" id="ARBA00023015"/>
    </source>
</evidence>
<dbReference type="SMART" id="SM00342">
    <property type="entry name" value="HTH_ARAC"/>
    <property type="match status" value="1"/>
</dbReference>
<dbReference type="InterPro" id="IPR013783">
    <property type="entry name" value="Ig-like_fold"/>
</dbReference>
<dbReference type="InterPro" id="IPR011110">
    <property type="entry name" value="Reg_prop"/>
</dbReference>
<dbReference type="Gene3D" id="2.130.10.10">
    <property type="entry name" value="YVTN repeat-like/Quinoprotein amine dehydrogenase"/>
    <property type="match status" value="2"/>
</dbReference>
<dbReference type="InterPro" id="IPR015943">
    <property type="entry name" value="WD40/YVTN_repeat-like_dom_sf"/>
</dbReference>
<evidence type="ECO:0000256" key="7">
    <source>
        <dbReference type="PROSITE-ProRule" id="PRU00169"/>
    </source>
</evidence>
<comment type="catalytic activity">
    <reaction evidence="1">
        <text>ATP + protein L-histidine = ADP + protein N-phospho-L-histidine.</text>
        <dbReference type="EC" id="2.7.13.3"/>
    </reaction>
</comment>
<dbReference type="EC" id="2.7.13.3" evidence="2"/>
<evidence type="ECO:0000259" key="8">
    <source>
        <dbReference type="PROSITE" id="PS01124"/>
    </source>
</evidence>
<dbReference type="PANTHER" id="PTHR43547:SF2">
    <property type="entry name" value="HYBRID SIGNAL TRANSDUCTION HISTIDINE KINASE C"/>
    <property type="match status" value="1"/>
</dbReference>
<dbReference type="Pfam" id="PF07494">
    <property type="entry name" value="Reg_prop"/>
    <property type="match status" value="4"/>
</dbReference>
<dbReference type="InterPro" id="IPR001789">
    <property type="entry name" value="Sig_transdc_resp-reg_receiver"/>
</dbReference>
<dbReference type="Pfam" id="PF12833">
    <property type="entry name" value="HTH_18"/>
    <property type="match status" value="1"/>
</dbReference>
<keyword evidence="11" id="KW-0067">ATP-binding</keyword>
<keyword evidence="3 7" id="KW-0597">Phosphoprotein</keyword>
<dbReference type="SUPFAM" id="SSF46689">
    <property type="entry name" value="Homeodomain-like"/>
    <property type="match status" value="1"/>
</dbReference>
<dbReference type="InterPro" id="IPR003594">
    <property type="entry name" value="HATPase_dom"/>
</dbReference>
<dbReference type="InterPro" id="IPR003661">
    <property type="entry name" value="HisK_dim/P_dom"/>
</dbReference>
<dbReference type="Gene3D" id="2.60.40.10">
    <property type="entry name" value="Immunoglobulins"/>
    <property type="match status" value="1"/>
</dbReference>
<keyword evidence="12" id="KW-1185">Reference proteome</keyword>
<dbReference type="Gene3D" id="1.10.287.130">
    <property type="match status" value="1"/>
</dbReference>
<dbReference type="SUPFAM" id="SSF55874">
    <property type="entry name" value="ATPase domain of HSP90 chaperone/DNA topoisomerase II/histidine kinase"/>
    <property type="match status" value="1"/>
</dbReference>
<evidence type="ECO:0000256" key="5">
    <source>
        <dbReference type="ARBA" id="ARBA00023125"/>
    </source>
</evidence>
<dbReference type="PROSITE" id="PS50109">
    <property type="entry name" value="HIS_KIN"/>
    <property type="match status" value="1"/>
</dbReference>
<comment type="caution">
    <text evidence="11">The sequence shown here is derived from an EMBL/GenBank/DDBJ whole genome shotgun (WGS) entry which is preliminary data.</text>
</comment>
<evidence type="ECO:0000313" key="11">
    <source>
        <dbReference type="EMBL" id="MCO6026317.1"/>
    </source>
</evidence>
<keyword evidence="6" id="KW-0804">Transcription</keyword>
<dbReference type="SMART" id="SM00388">
    <property type="entry name" value="HisKA"/>
    <property type="match status" value="1"/>
</dbReference>
<dbReference type="PANTHER" id="PTHR43547">
    <property type="entry name" value="TWO-COMPONENT HISTIDINE KINASE"/>
    <property type="match status" value="1"/>
</dbReference>
<dbReference type="CDD" id="cd17574">
    <property type="entry name" value="REC_OmpR"/>
    <property type="match status" value="1"/>
</dbReference>
<dbReference type="CDD" id="cd00082">
    <property type="entry name" value="HisKA"/>
    <property type="match status" value="1"/>
</dbReference>
<dbReference type="CDD" id="cd00075">
    <property type="entry name" value="HATPase"/>
    <property type="match status" value="1"/>
</dbReference>
<dbReference type="Pfam" id="PF00072">
    <property type="entry name" value="Response_reg"/>
    <property type="match status" value="1"/>
</dbReference>
<dbReference type="InterPro" id="IPR036097">
    <property type="entry name" value="HisK_dim/P_sf"/>
</dbReference>
<dbReference type="Gene3D" id="3.30.565.10">
    <property type="entry name" value="Histidine kinase-like ATPase, C-terminal domain"/>
    <property type="match status" value="1"/>
</dbReference>
<protein>
    <recommendedName>
        <fullName evidence="2">histidine kinase</fullName>
        <ecNumber evidence="2">2.7.13.3</ecNumber>
    </recommendedName>
</protein>
<reference evidence="11 12" key="1">
    <citation type="submission" date="2022-06" db="EMBL/GenBank/DDBJ databases">
        <title>A taxonomic note on the genus Prevotella: Description of four novel genera and emended description of the genera Hallella and Xylanibacter.</title>
        <authorList>
            <person name="Hitch T.C.A."/>
        </authorList>
    </citation>
    <scope>NUCLEOTIDE SEQUENCE [LARGE SCALE GENOMIC DNA]</scope>
    <source>
        <strain evidence="11 12">DSM 100619</strain>
    </source>
</reference>
<keyword evidence="5" id="KW-0238">DNA-binding</keyword>
<feature type="domain" description="HTH araC/xylS-type" evidence="8">
    <location>
        <begin position="1204"/>
        <end position="1301"/>
    </location>
</feature>
<feature type="domain" description="Histidine kinase" evidence="9">
    <location>
        <begin position="796"/>
        <end position="1017"/>
    </location>
</feature>
<dbReference type="InterPro" id="IPR018062">
    <property type="entry name" value="HTH_AraC-typ_CS"/>
</dbReference>
<dbReference type="Pfam" id="PF00512">
    <property type="entry name" value="HisKA"/>
    <property type="match status" value="1"/>
</dbReference>
<evidence type="ECO:0000256" key="6">
    <source>
        <dbReference type="ARBA" id="ARBA00023163"/>
    </source>
</evidence>
<dbReference type="InterPro" id="IPR004358">
    <property type="entry name" value="Sig_transdc_His_kin-like_C"/>
</dbReference>
<dbReference type="InterPro" id="IPR011006">
    <property type="entry name" value="CheY-like_superfamily"/>
</dbReference>
<dbReference type="Pfam" id="PF07495">
    <property type="entry name" value="Y_Y_Y"/>
    <property type="match status" value="1"/>
</dbReference>
<dbReference type="Gene3D" id="3.40.50.2300">
    <property type="match status" value="1"/>
</dbReference>
<dbReference type="SUPFAM" id="SSF47384">
    <property type="entry name" value="Homodimeric domain of signal transducing histidine kinase"/>
    <property type="match status" value="1"/>
</dbReference>
<dbReference type="Pfam" id="PF02518">
    <property type="entry name" value="HATPase_c"/>
    <property type="match status" value="1"/>
</dbReference>
<dbReference type="InterPro" id="IPR018060">
    <property type="entry name" value="HTH_AraC"/>
</dbReference>
<evidence type="ECO:0000313" key="12">
    <source>
        <dbReference type="Proteomes" id="UP001204015"/>
    </source>
</evidence>
<dbReference type="PROSITE" id="PS50110">
    <property type="entry name" value="RESPONSE_REGULATORY"/>
    <property type="match status" value="1"/>
</dbReference>
<dbReference type="GO" id="GO:0005524">
    <property type="term" value="F:ATP binding"/>
    <property type="evidence" value="ECO:0007669"/>
    <property type="project" value="UniProtKB-KW"/>
</dbReference>
<keyword evidence="11" id="KW-0547">Nucleotide-binding</keyword>
<dbReference type="InterPro" id="IPR036890">
    <property type="entry name" value="HATPase_C_sf"/>
</dbReference>
<dbReference type="InterPro" id="IPR005467">
    <property type="entry name" value="His_kinase_dom"/>
</dbReference>
<dbReference type="SUPFAM" id="SSF52172">
    <property type="entry name" value="CheY-like"/>
    <property type="match status" value="1"/>
</dbReference>
<evidence type="ECO:0000259" key="9">
    <source>
        <dbReference type="PROSITE" id="PS50109"/>
    </source>
</evidence>
<dbReference type="EMBL" id="JAMXLY010000048">
    <property type="protein sequence ID" value="MCO6026317.1"/>
    <property type="molecule type" value="Genomic_DNA"/>
</dbReference>
<dbReference type="PROSITE" id="PS00041">
    <property type="entry name" value="HTH_ARAC_FAMILY_1"/>
    <property type="match status" value="1"/>
</dbReference>